<sequence length="595" mass="67902">MEELFNLLNNKDQGLLVRTFLNAIKKPAIAYEVEKDNRPTTFAVAKERARQVKKSSQVKYGMAGTHGESAKLGNNLVASSNLDIQDDRSGVTAISSILSLADRLEKLSINLVALQEAAVARHAGAGTGAVSGGAKHETKDKIQYEIPHIEDRRPPPKLIRGSIKQKSKLRIPTRIAQPLMPFPKELCNYICTGSLDSLTGIQEVKVSVIITLRTAITSYYLGTTGDITIPILTSIDDIVTLRKKTFGRRFVTKSRVSRKIENTAKNREEINLLTMQKEYEKNTTVSPPIIPSLIYFFQRVKSLIAISERNPIRDINEFQVTTKDIHAALTERNEIIAEAKSEKENYIYFSNQSYFFIYDLIENTLYLGDMEHLDYVISMTEIIFNLEIIKSCREYTELDHALNLIVELIDVPYPHNQKVNIMKSFEPLCLMRSDLIDAEVVSWLPIVSTIEEFYRIDNKSSSNYQQIILQKMRLYLGLNPVTLRSSWEDRMLRELANISGTGLQELSAVYKFIYYAEIDSYKGLDKYLTRVHTPRPYNPDKIELLTCQAKRNFTLNFTKANKLTPTIIYPADKKLIITNLLRETNQSTLRNMHLQ</sequence>
<gene>
    <name evidence="1" type="primary">PARPA_13269.1 scaffold 46269</name>
</gene>
<proteinExistence type="predicted"/>
<evidence type="ECO:0000313" key="2">
    <source>
        <dbReference type="Proteomes" id="UP000054107"/>
    </source>
</evidence>
<keyword evidence="2" id="KW-1185">Reference proteome</keyword>
<protein>
    <submittedName>
        <fullName evidence="1">Uncharacterized protein</fullName>
    </submittedName>
</protein>
<dbReference type="AlphaFoldDB" id="A0A0B7NTZ8"/>
<reference evidence="1 2" key="1">
    <citation type="submission" date="2014-09" db="EMBL/GenBank/DDBJ databases">
        <authorList>
            <person name="Ellenberger Sabrina"/>
        </authorList>
    </citation>
    <scope>NUCLEOTIDE SEQUENCE [LARGE SCALE GENOMIC DNA]</scope>
    <source>
        <strain evidence="1 2">CBS 412.66</strain>
    </source>
</reference>
<accession>A0A0B7NTZ8</accession>
<dbReference type="Proteomes" id="UP000054107">
    <property type="component" value="Unassembled WGS sequence"/>
</dbReference>
<evidence type="ECO:0000313" key="1">
    <source>
        <dbReference type="EMBL" id="CEP18960.1"/>
    </source>
</evidence>
<organism evidence="1 2">
    <name type="scientific">Parasitella parasitica</name>
    <dbReference type="NCBI Taxonomy" id="35722"/>
    <lineage>
        <taxon>Eukaryota</taxon>
        <taxon>Fungi</taxon>
        <taxon>Fungi incertae sedis</taxon>
        <taxon>Mucoromycota</taxon>
        <taxon>Mucoromycotina</taxon>
        <taxon>Mucoromycetes</taxon>
        <taxon>Mucorales</taxon>
        <taxon>Mucorineae</taxon>
        <taxon>Mucoraceae</taxon>
        <taxon>Parasitella</taxon>
    </lineage>
</organism>
<name>A0A0B7NTZ8_9FUNG</name>
<dbReference type="OrthoDB" id="2285313at2759"/>
<dbReference type="EMBL" id="LN733967">
    <property type="protein sequence ID" value="CEP18960.1"/>
    <property type="molecule type" value="Genomic_DNA"/>
</dbReference>
<dbReference type="STRING" id="35722.A0A0B7NTZ8"/>